<comment type="caution">
    <text evidence="3">The sequence shown here is derived from an EMBL/GenBank/DDBJ whole genome shotgun (WGS) entry which is preliminary data.</text>
</comment>
<evidence type="ECO:0000259" key="2">
    <source>
        <dbReference type="Pfam" id="PF13472"/>
    </source>
</evidence>
<keyword evidence="3" id="KW-0378">Hydrolase</keyword>
<evidence type="ECO:0000313" key="6">
    <source>
        <dbReference type="Proteomes" id="UP000271590"/>
    </source>
</evidence>
<dbReference type="InterPro" id="IPR053140">
    <property type="entry name" value="GDSL_Rv0518-like"/>
</dbReference>
<evidence type="ECO:0000313" key="4">
    <source>
        <dbReference type="EMBL" id="RSZ38966.1"/>
    </source>
</evidence>
<evidence type="ECO:0000313" key="3">
    <source>
        <dbReference type="EMBL" id="RRH88718.1"/>
    </source>
</evidence>
<dbReference type="InterPro" id="IPR013830">
    <property type="entry name" value="SGNH_hydro"/>
</dbReference>
<dbReference type="InterPro" id="IPR008265">
    <property type="entry name" value="Lipase_GDSL_AS"/>
</dbReference>
<dbReference type="EMBL" id="RQXU01000006">
    <property type="protein sequence ID" value="RRH88718.1"/>
    <property type="molecule type" value="Genomic_DNA"/>
</dbReference>
<evidence type="ECO:0000256" key="1">
    <source>
        <dbReference type="SAM" id="SignalP"/>
    </source>
</evidence>
<dbReference type="GO" id="GO:0006629">
    <property type="term" value="P:lipid metabolic process"/>
    <property type="evidence" value="ECO:0007669"/>
    <property type="project" value="InterPro"/>
</dbReference>
<dbReference type="SUPFAM" id="SSF52266">
    <property type="entry name" value="SGNH hydrolase"/>
    <property type="match status" value="1"/>
</dbReference>
<dbReference type="InterPro" id="IPR036514">
    <property type="entry name" value="SGNH_hydro_sf"/>
</dbReference>
<dbReference type="PANTHER" id="PTHR43784:SF2">
    <property type="entry name" value="GDSL-LIKE LIPASE_ACYLHYDROLASE, PUTATIVE (AFU_ORTHOLOGUE AFUA_2G00820)-RELATED"/>
    <property type="match status" value="1"/>
</dbReference>
<feature type="domain" description="SGNH hydrolase-type esterase" evidence="2">
    <location>
        <begin position="218"/>
        <end position="414"/>
    </location>
</feature>
<dbReference type="RefSeq" id="WP_124958836.1">
    <property type="nucleotide sequence ID" value="NZ_RQXU01000006.1"/>
</dbReference>
<proteinExistence type="predicted"/>
<feature type="signal peptide" evidence="1">
    <location>
        <begin position="1"/>
        <end position="17"/>
    </location>
</feature>
<dbReference type="PROSITE" id="PS01098">
    <property type="entry name" value="LIPASE_GDSL_SER"/>
    <property type="match status" value="1"/>
</dbReference>
<reference evidence="4 5" key="2">
    <citation type="submission" date="2018-12" db="EMBL/GenBank/DDBJ databases">
        <title>The genome sequences of strain 502.</title>
        <authorList>
            <person name="Gao J."/>
            <person name="Sun J."/>
        </authorList>
    </citation>
    <scope>NUCLEOTIDE SEQUENCE [LARGE SCALE GENOMIC DNA]</scope>
    <source>
        <strain evidence="4 5">502</strain>
    </source>
</reference>
<name>A0A3P3ETS4_9BURK</name>
<dbReference type="Proteomes" id="UP000271137">
    <property type="component" value="Unassembled WGS sequence"/>
</dbReference>
<dbReference type="Gene3D" id="3.40.50.1110">
    <property type="entry name" value="SGNH hydrolase"/>
    <property type="match status" value="1"/>
</dbReference>
<keyword evidence="5" id="KW-1185">Reference proteome</keyword>
<gene>
    <name evidence="3" type="ORF">EH244_13205</name>
    <name evidence="4" type="ORF">EJO66_10635</name>
</gene>
<dbReference type="AlphaFoldDB" id="A0A3P3ETS4"/>
<dbReference type="Proteomes" id="UP000271590">
    <property type="component" value="Unassembled WGS sequence"/>
</dbReference>
<protein>
    <submittedName>
        <fullName evidence="3">SGNH/GDSL hydrolase family protein</fullName>
    </submittedName>
</protein>
<sequence>MAAVGCLLFAVAVAVQAVQPDADGQQQPKQSVEAHWVAGWAAAPVDFRELSANPLLTAAAPRPGGDAFRGQTLRQQFEPALSGERVRIRFSNRFGKTPLHVAEASVGHGTGGGAVSPATLRKLRFGGRAGTVVAPGAEAWSDGADLKVEAGQAVAVSAFFDRAVPFATVHLRSPDTSWVAGGNAVATPRLQDAAPLPLNHIVTGLDVMTNQPVRTVVAFGDSITAGGGEAGDGSYPELLATRLRNSPSAAQAVSVLNMGIGGNRLLVDGIGPNGLSRFARDALGQSGVTHVMILLGTNDIGRSVFVLPGRPTPEHEVPTAERITDGLQQLIKQARAKGVKVLIGTVPPFRNTPYWTEATEAMRGEVNRWIRSRQDVDGMIDFDAVLRNPADPTTLNPAYDNGDHLHPNKAGHAAMAAAVDLRELQE</sequence>
<dbReference type="PANTHER" id="PTHR43784">
    <property type="entry name" value="GDSL-LIKE LIPASE/ACYLHYDROLASE, PUTATIVE (AFU_ORTHOLOGUE AFUA_2G00820)-RELATED"/>
    <property type="match status" value="1"/>
</dbReference>
<dbReference type="Pfam" id="PF13472">
    <property type="entry name" value="Lipase_GDSL_2"/>
    <property type="match status" value="1"/>
</dbReference>
<keyword evidence="1" id="KW-0732">Signal</keyword>
<dbReference type="GO" id="GO:0016298">
    <property type="term" value="F:lipase activity"/>
    <property type="evidence" value="ECO:0007669"/>
    <property type="project" value="InterPro"/>
</dbReference>
<organism evidence="3 6">
    <name type="scientific">Variovorax beijingensis</name>
    <dbReference type="NCBI Taxonomy" id="2496117"/>
    <lineage>
        <taxon>Bacteria</taxon>
        <taxon>Pseudomonadati</taxon>
        <taxon>Pseudomonadota</taxon>
        <taxon>Betaproteobacteria</taxon>
        <taxon>Burkholderiales</taxon>
        <taxon>Comamonadaceae</taxon>
        <taxon>Variovorax</taxon>
    </lineage>
</organism>
<dbReference type="EMBL" id="RXFQ01000005">
    <property type="protein sequence ID" value="RSZ38966.1"/>
    <property type="molecule type" value="Genomic_DNA"/>
</dbReference>
<accession>A0A3P3ETS4</accession>
<feature type="chain" id="PRO_5018014470" evidence="1">
    <location>
        <begin position="18"/>
        <end position="426"/>
    </location>
</feature>
<evidence type="ECO:0000313" key="5">
    <source>
        <dbReference type="Proteomes" id="UP000271137"/>
    </source>
</evidence>
<reference evidence="3 6" key="1">
    <citation type="submission" date="2018-11" db="EMBL/GenBank/DDBJ databases">
        <title>The genome of Variovorax sp T529.</title>
        <authorList>
            <person name="Gao J."/>
        </authorList>
    </citation>
    <scope>NUCLEOTIDE SEQUENCE [LARGE SCALE GENOMIC DNA]</scope>
    <source>
        <strain evidence="3 6">T529</strain>
    </source>
</reference>